<dbReference type="Gene3D" id="1.10.3210.10">
    <property type="entry name" value="Hypothetical protein af1432"/>
    <property type="match status" value="1"/>
</dbReference>
<organism evidence="2 3">
    <name type="scientific">Candidatus Kaiserbacteria bacterium RIFCSPHIGHO2_02_FULL_50_50</name>
    <dbReference type="NCBI Taxonomy" id="1798492"/>
    <lineage>
        <taxon>Bacteria</taxon>
        <taxon>Candidatus Kaiseribacteriota</taxon>
    </lineage>
</organism>
<dbReference type="PROSITE" id="PS51831">
    <property type="entry name" value="HD"/>
    <property type="match status" value="1"/>
</dbReference>
<dbReference type="Pfam" id="PF13328">
    <property type="entry name" value="HD_4"/>
    <property type="match status" value="1"/>
</dbReference>
<dbReference type="PANTHER" id="PTHR46246">
    <property type="entry name" value="GUANOSINE-3',5'-BIS(DIPHOSPHATE) 3'-PYROPHOSPHOHYDROLASE MESH1"/>
    <property type="match status" value="1"/>
</dbReference>
<dbReference type="InterPro" id="IPR003607">
    <property type="entry name" value="HD/PDEase_dom"/>
</dbReference>
<dbReference type="EMBL" id="MFLF01000016">
    <property type="protein sequence ID" value="OGG59412.1"/>
    <property type="molecule type" value="Genomic_DNA"/>
</dbReference>
<dbReference type="InterPro" id="IPR052194">
    <property type="entry name" value="MESH1"/>
</dbReference>
<protein>
    <recommendedName>
        <fullName evidence="1">HD domain-containing protein</fullName>
    </recommendedName>
</protein>
<dbReference type="AlphaFoldDB" id="A0A1F6DEF8"/>
<dbReference type="SUPFAM" id="SSF109604">
    <property type="entry name" value="HD-domain/PDEase-like"/>
    <property type="match status" value="1"/>
</dbReference>
<dbReference type="PANTHER" id="PTHR46246:SF1">
    <property type="entry name" value="GUANOSINE-3',5'-BIS(DIPHOSPHATE) 3'-PYROPHOSPHOHYDROLASE MESH1"/>
    <property type="match status" value="1"/>
</dbReference>
<sequence>MTTYSPRVERAIKLAAWLHRDQVRKGRISYPYITHLMSLAMMLRDYTDDEDVIIAALLHDALEDTPFTEGELETEFGARIADIVRGVSEWTGDPAARPPFEERRRRYIAQLHAAPHESLLVSLADKIHNLRSMVEEYDGRPDEFLRDFGTIETRVHFYEEISALLHERLQDHPLLASLDDALTEFKTLAVHP</sequence>
<evidence type="ECO:0000313" key="3">
    <source>
        <dbReference type="Proteomes" id="UP000178794"/>
    </source>
</evidence>
<reference evidence="2 3" key="1">
    <citation type="journal article" date="2016" name="Nat. Commun.">
        <title>Thousands of microbial genomes shed light on interconnected biogeochemical processes in an aquifer system.</title>
        <authorList>
            <person name="Anantharaman K."/>
            <person name="Brown C.T."/>
            <person name="Hug L.A."/>
            <person name="Sharon I."/>
            <person name="Castelle C.J."/>
            <person name="Probst A.J."/>
            <person name="Thomas B.C."/>
            <person name="Singh A."/>
            <person name="Wilkins M.J."/>
            <person name="Karaoz U."/>
            <person name="Brodie E.L."/>
            <person name="Williams K.H."/>
            <person name="Hubbard S.S."/>
            <person name="Banfield J.F."/>
        </authorList>
    </citation>
    <scope>NUCLEOTIDE SEQUENCE [LARGE SCALE GENOMIC DNA]</scope>
</reference>
<dbReference type="GO" id="GO:0008893">
    <property type="term" value="F:guanosine-3',5'-bis(diphosphate) 3'-diphosphatase activity"/>
    <property type="evidence" value="ECO:0007669"/>
    <property type="project" value="TreeGrafter"/>
</dbReference>
<evidence type="ECO:0000259" key="1">
    <source>
        <dbReference type="PROSITE" id="PS51831"/>
    </source>
</evidence>
<dbReference type="Proteomes" id="UP000178794">
    <property type="component" value="Unassembled WGS sequence"/>
</dbReference>
<comment type="caution">
    <text evidence="2">The sequence shown here is derived from an EMBL/GenBank/DDBJ whole genome shotgun (WGS) entry which is preliminary data.</text>
</comment>
<dbReference type="SMART" id="SM00471">
    <property type="entry name" value="HDc"/>
    <property type="match status" value="1"/>
</dbReference>
<accession>A0A1F6DEF8</accession>
<dbReference type="InterPro" id="IPR006674">
    <property type="entry name" value="HD_domain"/>
</dbReference>
<evidence type="ECO:0000313" key="2">
    <source>
        <dbReference type="EMBL" id="OGG59412.1"/>
    </source>
</evidence>
<feature type="domain" description="HD" evidence="1">
    <location>
        <begin position="32"/>
        <end position="130"/>
    </location>
</feature>
<dbReference type="STRING" id="1798492.A3C89_02850"/>
<proteinExistence type="predicted"/>
<name>A0A1F6DEF8_9BACT</name>
<gene>
    <name evidence="2" type="ORF">A3C89_02850</name>
</gene>